<dbReference type="InterPro" id="IPR036322">
    <property type="entry name" value="WD40_repeat_dom_sf"/>
</dbReference>
<gene>
    <name evidence="9" type="ORF">AZE42_05396</name>
</gene>
<feature type="domain" description="PUL" evidence="8">
    <location>
        <begin position="522"/>
        <end position="809"/>
    </location>
</feature>
<evidence type="ECO:0000256" key="3">
    <source>
        <dbReference type="ARBA" id="ARBA00022574"/>
    </source>
</evidence>
<reference evidence="9 10" key="1">
    <citation type="submission" date="2016-03" db="EMBL/GenBank/DDBJ databases">
        <title>Comparative genomics of the ectomycorrhizal sister species Rhizopogon vinicolor and Rhizopogon vesiculosus (Basidiomycota: Boletales) reveals a divergence of the mating type B locus.</title>
        <authorList>
            <person name="Mujic A.B."/>
            <person name="Kuo A."/>
            <person name="Tritt A."/>
            <person name="Lipzen A."/>
            <person name="Chen C."/>
            <person name="Johnson J."/>
            <person name="Sharma A."/>
            <person name="Barry K."/>
            <person name="Grigoriev I.V."/>
            <person name="Spatafora J.W."/>
        </authorList>
    </citation>
    <scope>NUCLEOTIDE SEQUENCE [LARGE SCALE GENOMIC DNA]</scope>
    <source>
        <strain evidence="9 10">AM-OR11-056</strain>
    </source>
</reference>
<dbReference type="Pfam" id="PF08324">
    <property type="entry name" value="PUL"/>
    <property type="match status" value="1"/>
</dbReference>
<dbReference type="InterPro" id="IPR015943">
    <property type="entry name" value="WD40/YVTN_repeat-like_dom_sf"/>
</dbReference>
<evidence type="ECO:0008006" key="11">
    <source>
        <dbReference type="Google" id="ProtNLM"/>
    </source>
</evidence>
<feature type="repeat" description="WD" evidence="5">
    <location>
        <begin position="182"/>
        <end position="215"/>
    </location>
</feature>
<evidence type="ECO:0000256" key="1">
    <source>
        <dbReference type="ARBA" id="ARBA00004496"/>
    </source>
</evidence>
<dbReference type="InterPro" id="IPR001680">
    <property type="entry name" value="WD40_rpt"/>
</dbReference>
<dbReference type="EMBL" id="LVVM01003992">
    <property type="protein sequence ID" value="OJA13890.1"/>
    <property type="molecule type" value="Genomic_DNA"/>
</dbReference>
<evidence type="ECO:0000256" key="4">
    <source>
        <dbReference type="ARBA" id="ARBA00022737"/>
    </source>
</evidence>
<keyword evidence="10" id="KW-1185">Reference proteome</keyword>
<dbReference type="SMART" id="SM00320">
    <property type="entry name" value="WD40"/>
    <property type="match status" value="7"/>
</dbReference>
<dbReference type="PANTHER" id="PTHR19849">
    <property type="entry name" value="PHOSPHOLIPASE A-2-ACTIVATING PROTEIN"/>
    <property type="match status" value="1"/>
</dbReference>
<feature type="repeat" description="WD" evidence="5">
    <location>
        <begin position="222"/>
        <end position="252"/>
    </location>
</feature>
<evidence type="ECO:0000256" key="2">
    <source>
        <dbReference type="ARBA" id="ARBA00022490"/>
    </source>
</evidence>
<dbReference type="PROSITE" id="PS50294">
    <property type="entry name" value="WD_REPEATS_REGION"/>
    <property type="match status" value="1"/>
</dbReference>
<sequence length="810" mass="88339">MPYKLSATLSAHSSDVRAVASPTETIVLSASRDSTAISWGRPSPTSPFTPSSILRAGSKYVNAVSYLSPSPEAPQGYAVVGGQDTVVNIFALGPAQKEDPEYSLVGHTDNVCALDVSQSGTIISGSWDKTAKVWTQFQLRYDLKGHQQAVWAVIAIDDEQFLTASADKTIKYWVQHKMLRTYEGHKDAVRGLTLIPDIGFASCSNDSEIKVWTMEGDVVYALSGHTSFVYSLSVLPSGEIVSGGEDRSVRVWRDGECVQAIVHPAISVWAVSTMPNGDIVSGCSDGVVRVFTESQDRWASAEELKAFEDKVASQTLPAQQVGDVKKSDLPGPDALLQPGKKPEEVKMIKNGDVVEAHQWDSAASSWQKIGEVVDAVGSGRKQLYNGKEYDYVFDVDVQEGAPPLKLPFNASGKSYYTTAQWAKFDVLVAENPYAAAQRFLEQNELSLNYIDEVVKFIEKNTEGVSLGVSNDYVDPYTGASRYQASASSAAPAPSSVYMDPFTGANRYSGAPAPTPVQPSTPKTIPYANFVSFKQANVQAMQNKLYQFNEALGNEISTSSLAMDREELVVIEEAFTYLSQVTSTTSRNAPAQLGSSHVDVIVQILDRWPASQRFPMMDLSRLVVAYCADACAPPGRREQFFACLFKASDWTEVQSGQEAMSKAQQANILLLFRTIANCFQEGTPVAEGQWVAQVFEVLSHTPYTLLTQTQRVAFATILFNFSCAYLKTSVAEEVLNQHLGLVVQLLRSNKDDAEVTYRTLVALGNVVYSGKTRGTSLDSAQSAELRKVMSALPTFPDDRIKNVIGEIKALL</sequence>
<dbReference type="FunFam" id="2.130.10.10:FF:000236">
    <property type="entry name" value="Polyubiquitin binding protein (Doa1/Ufd3)"/>
    <property type="match status" value="1"/>
</dbReference>
<dbReference type="CDD" id="cd00200">
    <property type="entry name" value="WD40"/>
    <property type="match status" value="1"/>
</dbReference>
<dbReference type="GO" id="GO:0043130">
    <property type="term" value="F:ubiquitin binding"/>
    <property type="evidence" value="ECO:0007669"/>
    <property type="project" value="TreeGrafter"/>
</dbReference>
<dbReference type="GO" id="GO:0005634">
    <property type="term" value="C:nucleus"/>
    <property type="evidence" value="ECO:0007669"/>
    <property type="project" value="TreeGrafter"/>
</dbReference>
<comment type="caution">
    <text evidence="9">The sequence shown here is derived from an EMBL/GenBank/DDBJ whole genome shotgun (WGS) entry which is preliminary data.</text>
</comment>
<protein>
    <recommendedName>
        <fullName evidence="11">Phospholipase A-2-activating protein</fullName>
    </recommendedName>
</protein>
<evidence type="ECO:0000256" key="5">
    <source>
        <dbReference type="PROSITE-ProRule" id="PRU00221"/>
    </source>
</evidence>
<dbReference type="Gene3D" id="2.130.10.10">
    <property type="entry name" value="YVTN repeat-like/Quinoprotein amine dehydrogenase"/>
    <property type="match status" value="1"/>
</dbReference>
<accession>A0A1J8QWK9</accession>
<dbReference type="Pfam" id="PF09070">
    <property type="entry name" value="PFU"/>
    <property type="match status" value="2"/>
</dbReference>
<keyword evidence="3 5" id="KW-0853">WD repeat</keyword>
<dbReference type="Gene3D" id="3.10.20.870">
    <property type="entry name" value="PFU (PLAA family ubiquitin binding), C-terminal domain"/>
    <property type="match status" value="1"/>
</dbReference>
<comment type="subcellular location">
    <subcellularLocation>
        <location evidence="1">Cytoplasm</location>
    </subcellularLocation>
</comment>
<dbReference type="InterPro" id="IPR011989">
    <property type="entry name" value="ARM-like"/>
</dbReference>
<organism evidence="9 10">
    <name type="scientific">Rhizopogon vesiculosus</name>
    <dbReference type="NCBI Taxonomy" id="180088"/>
    <lineage>
        <taxon>Eukaryota</taxon>
        <taxon>Fungi</taxon>
        <taxon>Dikarya</taxon>
        <taxon>Basidiomycota</taxon>
        <taxon>Agaricomycotina</taxon>
        <taxon>Agaricomycetes</taxon>
        <taxon>Agaricomycetidae</taxon>
        <taxon>Boletales</taxon>
        <taxon>Suillineae</taxon>
        <taxon>Rhizopogonaceae</taxon>
        <taxon>Rhizopogon</taxon>
    </lineage>
</organism>
<feature type="repeat" description="WD" evidence="5">
    <location>
        <begin position="143"/>
        <end position="173"/>
    </location>
</feature>
<proteinExistence type="predicted"/>
<dbReference type="PANTHER" id="PTHR19849:SF0">
    <property type="entry name" value="PHOSPHOLIPASE A-2-ACTIVATING PROTEIN"/>
    <property type="match status" value="1"/>
</dbReference>
<dbReference type="InterPro" id="IPR038122">
    <property type="entry name" value="PFU_sf"/>
</dbReference>
<dbReference type="Proteomes" id="UP000183567">
    <property type="component" value="Unassembled WGS sequence"/>
</dbReference>
<dbReference type="GO" id="GO:0010992">
    <property type="term" value="P:ubiquitin recycling"/>
    <property type="evidence" value="ECO:0007669"/>
    <property type="project" value="TreeGrafter"/>
</dbReference>
<dbReference type="Pfam" id="PF00400">
    <property type="entry name" value="WD40"/>
    <property type="match status" value="6"/>
</dbReference>
<dbReference type="OrthoDB" id="10265988at2759"/>
<feature type="repeat" description="WD" evidence="5">
    <location>
        <begin position="104"/>
        <end position="134"/>
    </location>
</feature>
<evidence type="ECO:0000256" key="6">
    <source>
        <dbReference type="SAM" id="MobiDB-lite"/>
    </source>
</evidence>
<dbReference type="PROSITE" id="PS51394">
    <property type="entry name" value="PFU"/>
    <property type="match status" value="1"/>
</dbReference>
<dbReference type="GO" id="GO:0005737">
    <property type="term" value="C:cytoplasm"/>
    <property type="evidence" value="ECO:0007669"/>
    <property type="project" value="UniProtKB-SubCell"/>
</dbReference>
<evidence type="ECO:0000313" key="10">
    <source>
        <dbReference type="Proteomes" id="UP000183567"/>
    </source>
</evidence>
<name>A0A1J8QWK9_9AGAM</name>
<dbReference type="InterPro" id="IPR015155">
    <property type="entry name" value="PFU"/>
</dbReference>
<dbReference type="GO" id="GO:0043161">
    <property type="term" value="P:proteasome-mediated ubiquitin-dependent protein catabolic process"/>
    <property type="evidence" value="ECO:0007669"/>
    <property type="project" value="TreeGrafter"/>
</dbReference>
<dbReference type="Gene3D" id="1.25.10.10">
    <property type="entry name" value="Leucine-rich Repeat Variant"/>
    <property type="match status" value="1"/>
</dbReference>
<dbReference type="AlphaFoldDB" id="A0A1J8QWK9"/>
<dbReference type="PROSITE" id="PS50082">
    <property type="entry name" value="WD_REPEATS_2"/>
    <property type="match status" value="4"/>
</dbReference>
<evidence type="ECO:0000313" key="9">
    <source>
        <dbReference type="EMBL" id="OJA13890.1"/>
    </source>
</evidence>
<evidence type="ECO:0000259" key="7">
    <source>
        <dbReference type="PROSITE" id="PS51394"/>
    </source>
</evidence>
<feature type="region of interest" description="Disordered" evidence="6">
    <location>
        <begin position="318"/>
        <end position="339"/>
    </location>
</feature>
<feature type="domain" description="PFU" evidence="7">
    <location>
        <begin position="358"/>
        <end position="471"/>
    </location>
</feature>
<keyword evidence="4" id="KW-0677">Repeat</keyword>
<dbReference type="SUPFAM" id="SSF50978">
    <property type="entry name" value="WD40 repeat-like"/>
    <property type="match status" value="1"/>
</dbReference>
<dbReference type="PROSITE" id="PS51396">
    <property type="entry name" value="PUL"/>
    <property type="match status" value="1"/>
</dbReference>
<dbReference type="InterPro" id="IPR013535">
    <property type="entry name" value="PUL_dom"/>
</dbReference>
<evidence type="ECO:0000259" key="8">
    <source>
        <dbReference type="PROSITE" id="PS51396"/>
    </source>
</evidence>
<dbReference type="STRING" id="180088.A0A1J8QWK9"/>
<keyword evidence="2" id="KW-0963">Cytoplasm</keyword>